<keyword evidence="2" id="KW-1185">Reference proteome</keyword>
<name>A0ABV5AXC7_9BACL</name>
<protein>
    <submittedName>
        <fullName evidence="1">Uncharacterized protein</fullName>
    </submittedName>
</protein>
<evidence type="ECO:0000313" key="1">
    <source>
        <dbReference type="EMBL" id="MFB5268868.1"/>
    </source>
</evidence>
<dbReference type="RefSeq" id="WP_375357165.1">
    <property type="nucleotide sequence ID" value="NZ_JBHHMI010000021.1"/>
</dbReference>
<dbReference type="Proteomes" id="UP001580346">
    <property type="component" value="Unassembled WGS sequence"/>
</dbReference>
<organism evidence="1 2">
    <name type="scientific">Paenibacillus enshidis</name>
    <dbReference type="NCBI Taxonomy" id="1458439"/>
    <lineage>
        <taxon>Bacteria</taxon>
        <taxon>Bacillati</taxon>
        <taxon>Bacillota</taxon>
        <taxon>Bacilli</taxon>
        <taxon>Bacillales</taxon>
        <taxon>Paenibacillaceae</taxon>
        <taxon>Paenibacillus</taxon>
    </lineage>
</organism>
<sequence length="57" mass="6543">MKDDLYKMIDAFDKLAEAGDGVIAIPPRTDNDRKELNRQMQDYLRGSKSDKLASQNR</sequence>
<evidence type="ECO:0000313" key="2">
    <source>
        <dbReference type="Proteomes" id="UP001580346"/>
    </source>
</evidence>
<reference evidence="1 2" key="1">
    <citation type="submission" date="2024-09" db="EMBL/GenBank/DDBJ databases">
        <title>Paenibacillus zeirhizospherea sp. nov., isolated from surface of the maize (Zea mays) roots in a horticulture field, Hungary.</title>
        <authorList>
            <person name="Marton D."/>
            <person name="Farkas M."/>
            <person name="Bedics A."/>
            <person name="Toth E."/>
            <person name="Tancsics A."/>
            <person name="Boka K."/>
            <person name="Maroti G."/>
            <person name="Kriszt B."/>
            <person name="Cserhati M."/>
        </authorList>
    </citation>
    <scope>NUCLEOTIDE SEQUENCE [LARGE SCALE GENOMIC DNA]</scope>
    <source>
        <strain evidence="1 2">KCTC 33519</strain>
    </source>
</reference>
<dbReference type="EMBL" id="JBHHMI010000021">
    <property type="protein sequence ID" value="MFB5268868.1"/>
    <property type="molecule type" value="Genomic_DNA"/>
</dbReference>
<gene>
    <name evidence="1" type="ORF">ACE41H_19075</name>
</gene>
<comment type="caution">
    <text evidence="1">The sequence shown here is derived from an EMBL/GenBank/DDBJ whole genome shotgun (WGS) entry which is preliminary data.</text>
</comment>
<proteinExistence type="predicted"/>
<accession>A0ABV5AXC7</accession>